<dbReference type="SMART" id="SM00324">
    <property type="entry name" value="RhoGAP"/>
    <property type="match status" value="1"/>
</dbReference>
<evidence type="ECO:0000256" key="1">
    <source>
        <dbReference type="ARBA" id="ARBA00022468"/>
    </source>
</evidence>
<feature type="compositionally biased region" description="Polar residues" evidence="2">
    <location>
        <begin position="8"/>
        <end position="22"/>
    </location>
</feature>
<feature type="compositionally biased region" description="Basic and acidic residues" evidence="2">
    <location>
        <begin position="462"/>
        <end position="473"/>
    </location>
</feature>
<dbReference type="GO" id="GO:0060237">
    <property type="term" value="P:regulation of fungal-type cell wall organization"/>
    <property type="evidence" value="ECO:0007669"/>
    <property type="project" value="TreeGrafter"/>
</dbReference>
<dbReference type="InterPro" id="IPR000198">
    <property type="entry name" value="RhoGAP_dom"/>
</dbReference>
<dbReference type="GO" id="GO:0007165">
    <property type="term" value="P:signal transduction"/>
    <property type="evidence" value="ECO:0007669"/>
    <property type="project" value="InterPro"/>
</dbReference>
<feature type="compositionally biased region" description="Basic residues" evidence="2">
    <location>
        <begin position="304"/>
        <end position="314"/>
    </location>
</feature>
<dbReference type="Pfam" id="PF00620">
    <property type="entry name" value="RhoGAP"/>
    <property type="match status" value="2"/>
</dbReference>
<organism evidence="4 5">
    <name type="scientific">Maudiozyma exigua</name>
    <name type="common">Yeast</name>
    <name type="synonym">Kazachstania exigua</name>
    <dbReference type="NCBI Taxonomy" id="34358"/>
    <lineage>
        <taxon>Eukaryota</taxon>
        <taxon>Fungi</taxon>
        <taxon>Dikarya</taxon>
        <taxon>Ascomycota</taxon>
        <taxon>Saccharomycotina</taxon>
        <taxon>Saccharomycetes</taxon>
        <taxon>Saccharomycetales</taxon>
        <taxon>Saccharomycetaceae</taxon>
        <taxon>Maudiozyma</taxon>
    </lineage>
</organism>
<feature type="domain" description="Rho-GAP" evidence="3">
    <location>
        <begin position="131"/>
        <end position="403"/>
    </location>
</feature>
<dbReference type="InterPro" id="IPR008936">
    <property type="entry name" value="Rho_GTPase_activation_prot"/>
</dbReference>
<feature type="compositionally biased region" description="Polar residues" evidence="2">
    <location>
        <begin position="244"/>
        <end position="253"/>
    </location>
</feature>
<evidence type="ECO:0000256" key="2">
    <source>
        <dbReference type="SAM" id="MobiDB-lite"/>
    </source>
</evidence>
<keyword evidence="1" id="KW-0343">GTPase activation</keyword>
<feature type="compositionally biased region" description="Polar residues" evidence="2">
    <location>
        <begin position="634"/>
        <end position="645"/>
    </location>
</feature>
<feature type="region of interest" description="Disordered" evidence="2">
    <location>
        <begin position="413"/>
        <end position="473"/>
    </location>
</feature>
<feature type="region of interest" description="Disordered" evidence="2">
    <location>
        <begin position="239"/>
        <end position="314"/>
    </location>
</feature>
<dbReference type="PROSITE" id="PS50238">
    <property type="entry name" value="RHOGAP"/>
    <property type="match status" value="1"/>
</dbReference>
<gene>
    <name evidence="4" type="ORF">C6P45_000651</name>
</gene>
<dbReference type="Gene3D" id="1.10.555.10">
    <property type="entry name" value="Rho GTPase activation protein"/>
    <property type="match status" value="1"/>
</dbReference>
<keyword evidence="5" id="KW-1185">Reference proteome</keyword>
<dbReference type="PANTHER" id="PTHR15228">
    <property type="entry name" value="SPERMATHECAL PHYSIOLOGY VARIANT"/>
    <property type="match status" value="1"/>
</dbReference>
<dbReference type="SUPFAM" id="SSF48350">
    <property type="entry name" value="GTPase activation domain, GAP"/>
    <property type="match status" value="1"/>
</dbReference>
<protein>
    <recommendedName>
        <fullName evidence="3">Rho-GAP domain-containing protein</fullName>
    </recommendedName>
</protein>
<proteinExistence type="predicted"/>
<evidence type="ECO:0000313" key="5">
    <source>
        <dbReference type="Proteomes" id="UP000750334"/>
    </source>
</evidence>
<feature type="compositionally biased region" description="Acidic residues" evidence="2">
    <location>
        <begin position="537"/>
        <end position="551"/>
    </location>
</feature>
<accession>A0A9P7B8R5</accession>
<dbReference type="GO" id="GO:0005938">
    <property type="term" value="C:cell cortex"/>
    <property type="evidence" value="ECO:0007669"/>
    <property type="project" value="TreeGrafter"/>
</dbReference>
<feature type="compositionally biased region" description="Polar residues" evidence="2">
    <location>
        <begin position="447"/>
        <end position="461"/>
    </location>
</feature>
<comment type="caution">
    <text evidence="4">The sequence shown here is derived from an EMBL/GenBank/DDBJ whole genome shotgun (WGS) entry which is preliminary data.</text>
</comment>
<feature type="compositionally biased region" description="Polar residues" evidence="2">
    <location>
        <begin position="425"/>
        <end position="440"/>
    </location>
</feature>
<dbReference type="EMBL" id="PUHR01000122">
    <property type="protein sequence ID" value="KAG0664277.1"/>
    <property type="molecule type" value="Genomic_DNA"/>
</dbReference>
<feature type="region of interest" description="Disordered" evidence="2">
    <location>
        <begin position="8"/>
        <end position="88"/>
    </location>
</feature>
<name>A0A9P7B8R5_MAUEX</name>
<reference evidence="4 5" key="1">
    <citation type="submission" date="2020-11" db="EMBL/GenBank/DDBJ databases">
        <title>Kefir isolates.</title>
        <authorList>
            <person name="Marcisauskas S."/>
            <person name="Kim Y."/>
            <person name="Blasche S."/>
        </authorList>
    </citation>
    <scope>NUCLEOTIDE SEQUENCE [LARGE SCALE GENOMIC DNA]</scope>
    <source>
        <strain evidence="4 5">OG2</strain>
    </source>
</reference>
<feature type="region of interest" description="Disordered" evidence="2">
    <location>
        <begin position="521"/>
        <end position="673"/>
    </location>
</feature>
<feature type="compositionally biased region" description="Low complexity" evidence="2">
    <location>
        <begin position="23"/>
        <end position="40"/>
    </location>
</feature>
<dbReference type="AlphaFoldDB" id="A0A9P7B8R5"/>
<dbReference type="Proteomes" id="UP000750334">
    <property type="component" value="Unassembled WGS sequence"/>
</dbReference>
<feature type="compositionally biased region" description="Polar residues" evidence="2">
    <location>
        <begin position="661"/>
        <end position="673"/>
    </location>
</feature>
<feature type="region of interest" description="Disordered" evidence="2">
    <location>
        <begin position="487"/>
        <end position="509"/>
    </location>
</feature>
<dbReference type="OrthoDB" id="3196451at2759"/>
<dbReference type="PANTHER" id="PTHR15228:SF25">
    <property type="entry name" value="F-BAR DOMAIN-CONTAINING PROTEIN"/>
    <property type="match status" value="1"/>
</dbReference>
<feature type="compositionally biased region" description="Polar residues" evidence="2">
    <location>
        <begin position="48"/>
        <end position="88"/>
    </location>
</feature>
<dbReference type="GO" id="GO:0005096">
    <property type="term" value="F:GTPase activator activity"/>
    <property type="evidence" value="ECO:0007669"/>
    <property type="project" value="UniProtKB-KW"/>
</dbReference>
<sequence length="673" mass="75289">MPQFWKQLLSNPKSISSESLPTSENNHAINNNSNQNLQSQPRPILTNRAYSYNSTSSTTKQISPNKPHNPSHLGINSQRNGNALSSSVGSAEFKDHRDKFLTDRNGFVGRVFGVSLSESLSVASAEVVVQSELVSFGRIPIIIAKCGAYLKANGLETPGIFRIAGNGKRVKELQFIFSTPPTYGAKFNNWDAYSIHDVASLLRRYLNNLEEPLIPLEFYESFRKPIQDKPRIIKHMLSRHISHPNANKENSVTIEDKSKQNQSTVEGSVPAPTPQENLVKSHRHESYEADKETEADDTDEESKRKKKQRHKKRLARDIKTAIKEYEELFVQLSNDTKQLTIYLLDLMSLFARQSQLNLMTARNLAAIFQPSMLSHPQHDMDPKEYELSRFVVEFLIEYSYKLLPNLLKITKEEQERNKDSKHSIRSITPTSINGTNSSNAIDIPNRPTAQRNLSNISSSPKVTDRSPEKQMHDAHKLGMSLQLQVPNTRNRPHSRSIGSAPVPPDVISSNKRKTKLFPWLHKPGILSDTGDNSATEGEGDDAVVSNDEDTDMAQSPVPKRKLNVPKIATSIDKSNSSLGGVYSNDSSPLNSSSLLRVPNNKSPVRIASNSSSRVRPMSMIMDSSKSKSVDELGYTSNGGLANGNESDSRLSRSKKRESWFQRWTSRSNSATRT</sequence>
<feature type="compositionally biased region" description="Basic and acidic residues" evidence="2">
    <location>
        <begin position="413"/>
        <end position="422"/>
    </location>
</feature>
<feature type="compositionally biased region" description="Low complexity" evidence="2">
    <location>
        <begin position="583"/>
        <end position="600"/>
    </location>
</feature>
<evidence type="ECO:0000313" key="4">
    <source>
        <dbReference type="EMBL" id="KAG0664277.1"/>
    </source>
</evidence>
<evidence type="ECO:0000259" key="3">
    <source>
        <dbReference type="PROSITE" id="PS50238"/>
    </source>
</evidence>
<dbReference type="InterPro" id="IPR051025">
    <property type="entry name" value="RhoGAP"/>
</dbReference>